<reference evidence="1" key="1">
    <citation type="journal article" date="2021" name="Proc. Natl. Acad. Sci. U.S.A.">
        <title>A Catalog of Tens of Thousands of Viruses from Human Metagenomes Reveals Hidden Associations with Chronic Diseases.</title>
        <authorList>
            <person name="Tisza M.J."/>
            <person name="Buck C.B."/>
        </authorList>
    </citation>
    <scope>NUCLEOTIDE SEQUENCE</scope>
    <source>
        <strain evidence="1">CtNrE4</strain>
    </source>
</reference>
<name>A0A8S5UAD8_9CAUD</name>
<protein>
    <submittedName>
        <fullName evidence="1">Uncharacterized protein</fullName>
    </submittedName>
</protein>
<evidence type="ECO:0000313" key="1">
    <source>
        <dbReference type="EMBL" id="DAF91326.1"/>
    </source>
</evidence>
<organism evidence="1">
    <name type="scientific">Myoviridae sp. ctNrE4</name>
    <dbReference type="NCBI Taxonomy" id="2825092"/>
    <lineage>
        <taxon>Viruses</taxon>
        <taxon>Duplodnaviria</taxon>
        <taxon>Heunggongvirae</taxon>
        <taxon>Uroviricota</taxon>
        <taxon>Caudoviricetes</taxon>
    </lineage>
</organism>
<proteinExistence type="predicted"/>
<dbReference type="EMBL" id="BK016050">
    <property type="protein sequence ID" value="DAF91326.1"/>
    <property type="molecule type" value="Genomic_DNA"/>
</dbReference>
<accession>A0A8S5UAD8</accession>
<sequence>MAKNYPKFPLFSATCPKNCQRTKVKKFDTIELFAIK</sequence>